<dbReference type="AlphaFoldDB" id="A0A5B7G908"/>
<accession>A0A5B7G908</accession>
<feature type="region of interest" description="Disordered" evidence="1">
    <location>
        <begin position="26"/>
        <end position="73"/>
    </location>
</feature>
<organism evidence="2 3">
    <name type="scientific">Portunus trituberculatus</name>
    <name type="common">Swimming crab</name>
    <name type="synonym">Neptunus trituberculatus</name>
    <dbReference type="NCBI Taxonomy" id="210409"/>
    <lineage>
        <taxon>Eukaryota</taxon>
        <taxon>Metazoa</taxon>
        <taxon>Ecdysozoa</taxon>
        <taxon>Arthropoda</taxon>
        <taxon>Crustacea</taxon>
        <taxon>Multicrustacea</taxon>
        <taxon>Malacostraca</taxon>
        <taxon>Eumalacostraca</taxon>
        <taxon>Eucarida</taxon>
        <taxon>Decapoda</taxon>
        <taxon>Pleocyemata</taxon>
        <taxon>Brachyura</taxon>
        <taxon>Eubrachyura</taxon>
        <taxon>Portunoidea</taxon>
        <taxon>Portunidae</taxon>
        <taxon>Portuninae</taxon>
        <taxon>Portunus</taxon>
    </lineage>
</organism>
<feature type="compositionally biased region" description="Acidic residues" evidence="1">
    <location>
        <begin position="28"/>
        <end position="38"/>
    </location>
</feature>
<reference evidence="2 3" key="1">
    <citation type="submission" date="2019-05" db="EMBL/GenBank/DDBJ databases">
        <title>Another draft genome of Portunus trituberculatus and its Hox gene families provides insights of decapod evolution.</title>
        <authorList>
            <person name="Jeong J.-H."/>
            <person name="Song I."/>
            <person name="Kim S."/>
            <person name="Choi T."/>
            <person name="Kim D."/>
            <person name="Ryu S."/>
            <person name="Kim W."/>
        </authorList>
    </citation>
    <scope>NUCLEOTIDE SEQUENCE [LARGE SCALE GENOMIC DNA]</scope>
    <source>
        <tissue evidence="2">Muscle</tissue>
    </source>
</reference>
<keyword evidence="3" id="KW-1185">Reference proteome</keyword>
<name>A0A5B7G908_PORTR</name>
<proteinExistence type="predicted"/>
<gene>
    <name evidence="2" type="ORF">E2C01_046896</name>
</gene>
<protein>
    <submittedName>
        <fullName evidence="2">Uncharacterized protein</fullName>
    </submittedName>
</protein>
<evidence type="ECO:0000256" key="1">
    <source>
        <dbReference type="SAM" id="MobiDB-lite"/>
    </source>
</evidence>
<dbReference type="Proteomes" id="UP000324222">
    <property type="component" value="Unassembled WGS sequence"/>
</dbReference>
<comment type="caution">
    <text evidence="2">The sequence shown here is derived from an EMBL/GenBank/DDBJ whole genome shotgun (WGS) entry which is preliminary data.</text>
</comment>
<evidence type="ECO:0000313" key="2">
    <source>
        <dbReference type="EMBL" id="MPC53014.1"/>
    </source>
</evidence>
<sequence length="137" mass="14784">MAARRTPAPPRRGRMSKCCRCLCCKEESSDDSDLEEEVPLPPGLLPVQNEAKAQETVPVHTPTASRPRLRARRPSAATSMVILAPAAAPLPYHVLSHAYHPALPKSNVTSGLAGATRKARVCDGRQIVETRRAGNTQ</sequence>
<dbReference type="EMBL" id="VSRR010011327">
    <property type="protein sequence ID" value="MPC53014.1"/>
    <property type="molecule type" value="Genomic_DNA"/>
</dbReference>
<evidence type="ECO:0000313" key="3">
    <source>
        <dbReference type="Proteomes" id="UP000324222"/>
    </source>
</evidence>